<dbReference type="PDBsum" id="4OYL"/>
<keyword evidence="5 13" id="KW-0964">Secreted</keyword>
<keyword evidence="15 16" id="KW-0002">3D-structure</keyword>
<dbReference type="PROSITE" id="PS00155">
    <property type="entry name" value="CUTINASE_1"/>
    <property type="match status" value="1"/>
</dbReference>
<dbReference type="Pfam" id="PF01083">
    <property type="entry name" value="Cutinase"/>
    <property type="match status" value="1"/>
</dbReference>
<evidence type="ECO:0000256" key="7">
    <source>
        <dbReference type="ARBA" id="ARBA00022801"/>
    </source>
</evidence>
<keyword evidence="4 13" id="KW-0719">Serine esterase</keyword>
<dbReference type="InterPro" id="IPR029058">
    <property type="entry name" value="AB_hydrolase_fold"/>
</dbReference>
<feature type="active site" description="Nucleophile" evidence="11">
    <location>
        <position position="105"/>
    </location>
</feature>
<keyword evidence="8" id="KW-0843">Virulence</keyword>
<name>A0A075B5G4_HUMIN</name>
<dbReference type="GO" id="GO:0050525">
    <property type="term" value="F:cutinase activity"/>
    <property type="evidence" value="ECO:0007669"/>
    <property type="project" value="UniProtKB-UniRule"/>
</dbReference>
<evidence type="ECO:0000256" key="11">
    <source>
        <dbReference type="PIRSR" id="PIRSR611150-1"/>
    </source>
</evidence>
<dbReference type="PANTHER" id="PTHR48250">
    <property type="entry name" value="CUTINASE 2-RELATED"/>
    <property type="match status" value="1"/>
</dbReference>
<dbReference type="AlphaFoldDB" id="A0A075B5G4"/>
<comment type="catalytic activity">
    <reaction evidence="10 13">
        <text>cutin + H2O = cutin monomers.</text>
        <dbReference type="EC" id="3.1.1.74"/>
    </reaction>
</comment>
<dbReference type="PDBsum" id="4OYY"/>
<dbReference type="PRINTS" id="PR00129">
    <property type="entry name" value="CUTINASE"/>
</dbReference>
<keyword evidence="6" id="KW-0732">Signal</keyword>
<evidence type="ECO:0000256" key="13">
    <source>
        <dbReference type="RuleBase" id="RU361263"/>
    </source>
</evidence>
<evidence type="ECO:0000256" key="2">
    <source>
        <dbReference type="ARBA" id="ARBA00007534"/>
    </source>
</evidence>
<dbReference type="ESTHER" id="humin-cut">
    <property type="family name" value="Cutinase"/>
</dbReference>
<comment type="subcellular location">
    <subcellularLocation>
        <location evidence="1 13">Secreted</location>
    </subcellularLocation>
</comment>
<sequence>QLGAIENGLESGSANACPDAILIFARGSTEPGNMGITVGPALANGLESHIRNIWIQGVGGPYDAALATNFLPRGTSQANIDEGKRLFALANQKCPNTPVVAGGYSQGAALIAAAVSELSGAVKEQVKGVALFGYTQNLQNRGGIPNYPRERTKVFCNVGDAVCTGTLIITPAHLSYTIEARGEAARFLRDRIRA</sequence>
<keyword evidence="7 13" id="KW-0378">Hydrolase</keyword>
<feature type="active site" description="Proton donor/acceptor" evidence="11">
    <location>
        <position position="173"/>
    </location>
</feature>
<keyword evidence="9 12" id="KW-1015">Disulfide bond</keyword>
<evidence type="ECO:0000256" key="8">
    <source>
        <dbReference type="ARBA" id="ARBA00023026"/>
    </source>
</evidence>
<evidence type="ECO:0000256" key="4">
    <source>
        <dbReference type="ARBA" id="ARBA00022487"/>
    </source>
</evidence>
<dbReference type="InterPro" id="IPR043580">
    <property type="entry name" value="CUTINASE_1"/>
</dbReference>
<dbReference type="GO" id="GO:0016052">
    <property type="term" value="P:carbohydrate catabolic process"/>
    <property type="evidence" value="ECO:0007669"/>
    <property type="project" value="TreeGrafter"/>
</dbReference>
<dbReference type="SUPFAM" id="SSF53474">
    <property type="entry name" value="alpha/beta-Hydrolases"/>
    <property type="match status" value="1"/>
</dbReference>
<feature type="disulfide bond" evidence="12 15">
    <location>
        <begin position="156"/>
        <end position="163"/>
    </location>
</feature>
<reference evidence="15 16" key="1">
    <citation type="journal article" date="2014" name="Protein Sci.">
        <title>Thermodynamic and structural investigation of the specific SDS binding of Humicola insolens cutinase.</title>
        <authorList>
            <person name="Kold D."/>
            <person name="Dauter Z."/>
            <person name="Laustsen A.K."/>
            <person name="Brzozowski A.M."/>
            <person name="Turkenburg J.P."/>
            <person name="Nielsen A.D."/>
            <person name="Koldso H."/>
            <person name="Petersen E."/>
            <person name="Schiott B."/>
            <person name="De Maria L."/>
            <person name="Wilson K.S."/>
            <person name="Svendsen A."/>
            <person name="Wimmer R."/>
        </authorList>
    </citation>
    <scope>X-RAY CRYSTALLOGRAPHY (2.05 ANGSTROMS)</scope>
    <scope>DISULFIDE BONDS</scope>
</reference>
<dbReference type="SMART" id="SM01110">
    <property type="entry name" value="Cutinase"/>
    <property type="match status" value="1"/>
</dbReference>
<evidence type="ECO:0000256" key="10">
    <source>
        <dbReference type="ARBA" id="ARBA00034045"/>
    </source>
</evidence>
<proteinExistence type="evidence at protein level"/>
<evidence type="ECO:0000256" key="3">
    <source>
        <dbReference type="ARBA" id="ARBA00013095"/>
    </source>
</evidence>
<evidence type="ECO:0000256" key="6">
    <source>
        <dbReference type="ARBA" id="ARBA00022729"/>
    </source>
</evidence>
<dbReference type="InterPro" id="IPR000675">
    <property type="entry name" value="Cutinase/axe"/>
</dbReference>
<feature type="disulfide bond" evidence="12 15">
    <location>
        <begin position="17"/>
        <end position="94"/>
    </location>
</feature>
<dbReference type="SMR" id="A0A075B5G4"/>
<dbReference type="PANTHER" id="PTHR48250:SF3">
    <property type="entry name" value="CUTINASE 1-RELATED"/>
    <property type="match status" value="1"/>
</dbReference>
<comment type="function">
    <text evidence="13">Catalyzes the hydrolysis of complex carboxylic polyesters found in the cell wall of plants. Degrades cutin, a macromolecule that forms the structure of the plant cuticle.</text>
</comment>
<evidence type="ECO:0007829" key="16">
    <source>
        <dbReference type="PDB" id="4OYY"/>
    </source>
</evidence>
<evidence type="ECO:0000256" key="5">
    <source>
        <dbReference type="ARBA" id="ARBA00022525"/>
    </source>
</evidence>
<protein>
    <recommendedName>
        <fullName evidence="3 13">Cutinase</fullName>
        <ecNumber evidence="3 13">3.1.1.74</ecNumber>
    </recommendedName>
</protein>
<organism evidence="14">
    <name type="scientific">Humicola insolens</name>
    <name type="common">Soft-rot fungus</name>
    <dbReference type="NCBI Taxonomy" id="85995"/>
    <lineage>
        <taxon>Eukaryota</taxon>
        <taxon>Fungi</taxon>
        <taxon>Dikarya</taxon>
        <taxon>Ascomycota</taxon>
        <taxon>Pezizomycotina</taxon>
        <taxon>Sordariomycetes</taxon>
        <taxon>Sordariomycetidae</taxon>
        <taxon>Sordariales</taxon>
        <taxon>Chaetomiaceae</taxon>
        <taxon>Mycothermus</taxon>
    </lineage>
</organism>
<dbReference type="InterPro" id="IPR011150">
    <property type="entry name" value="Cutinase_monf"/>
</dbReference>
<dbReference type="BRENDA" id="3.1.1.74">
    <property type="organism ID" value="2710"/>
</dbReference>
<feature type="active site" evidence="11">
    <location>
        <position position="160"/>
    </location>
</feature>
<accession>A0A075B5G4</accession>
<dbReference type="Gene3D" id="3.40.50.1820">
    <property type="entry name" value="alpha/beta hydrolase"/>
    <property type="match status" value="1"/>
</dbReference>
<dbReference type="PROSITE" id="PS00931">
    <property type="entry name" value="CUTINASE_2"/>
    <property type="match status" value="1"/>
</dbReference>
<dbReference type="PDB" id="4OYY">
    <property type="method" value="X-ray"/>
    <property type="resolution" value="3.00 A"/>
    <property type="chains" value="A/B/C/D/E/F/G/H/I/J/K/L=1-194"/>
</dbReference>
<evidence type="ECO:0007829" key="15">
    <source>
        <dbReference type="PDB" id="4OYL"/>
    </source>
</evidence>
<evidence type="ECO:0000256" key="12">
    <source>
        <dbReference type="PIRSR" id="PIRSR611150-2"/>
    </source>
</evidence>
<evidence type="ECO:0000256" key="9">
    <source>
        <dbReference type="ARBA" id="ARBA00023157"/>
    </source>
</evidence>
<dbReference type="FunFam" id="3.40.50.1820:FF:000235">
    <property type="entry name" value="Cutinase 1"/>
    <property type="match status" value="1"/>
</dbReference>
<dbReference type="GO" id="GO:0005576">
    <property type="term" value="C:extracellular region"/>
    <property type="evidence" value="ECO:0007669"/>
    <property type="project" value="UniProtKB-SubCell"/>
</dbReference>
<dbReference type="PDB" id="4OYL">
    <property type="method" value="X-ray"/>
    <property type="resolution" value="2.05 A"/>
    <property type="chains" value="A/B/C=1-194"/>
</dbReference>
<dbReference type="InterPro" id="IPR043579">
    <property type="entry name" value="CUTINASE_2"/>
</dbReference>
<comment type="similarity">
    <text evidence="2 13">Belongs to the cutinase family.</text>
</comment>
<dbReference type="EC" id="3.1.1.74" evidence="3 13"/>
<evidence type="ECO:0000313" key="14">
    <source>
        <dbReference type="PDB" id="4OYL"/>
    </source>
</evidence>
<evidence type="ECO:0000256" key="1">
    <source>
        <dbReference type="ARBA" id="ARBA00004613"/>
    </source>
</evidence>